<sequence length="403" mass="47814">MDDSEKCNEFFAKILTKDRNPDYLKSLVQEGGISDETRDILLECIRDYQRKNSESKPGYVESILVSRFLKNTLKFLSQDVAKVEGPVSLFQMSHPDYVTNPQIFYLFGDIHVKINDCRGYKIDKWIKDTIMYSPVFIDVYIEIPYSYKKYPGISMRKLTSNNYLVDTYYSFEHCFLRKKSKDVCLTSRFHYTDMRMIFESVNQQIGYAMSMSDILITQEIMDYINSYINFLLDKNSFIHQRIQKQFDNITDPNIKRILEQSFQECQEKYQDYIKPISDSSIQSKASDVVNPKELLKYITCLMDYYLMGRCFRTYKRGVFKYHRPSYNNIIYAGEVHRKNYVDILLKLGFVIDFESINFDIKILEKVSPVDYVELMKSIPDFQCLDVSGMKQPMFHQRYRNDIS</sequence>
<dbReference type="EMBL" id="MK500331">
    <property type="protein sequence ID" value="QBK86146.1"/>
    <property type="molecule type" value="Genomic_DNA"/>
</dbReference>
<reference evidence="1" key="1">
    <citation type="journal article" date="2019" name="MBio">
        <title>Virus Genomes from Deep Sea Sediments Expand the Ocean Megavirome and Support Independent Origins of Viral Gigantism.</title>
        <authorList>
            <person name="Backstrom D."/>
            <person name="Yutin N."/>
            <person name="Jorgensen S.L."/>
            <person name="Dharamshi J."/>
            <person name="Homa F."/>
            <person name="Zaremba-Niedwiedzka K."/>
            <person name="Spang A."/>
            <person name="Wolf Y.I."/>
            <person name="Koonin E.V."/>
            <person name="Ettema T.J."/>
        </authorList>
    </citation>
    <scope>NUCLEOTIDE SEQUENCE</scope>
</reference>
<proteinExistence type="predicted"/>
<organism evidence="1">
    <name type="scientific">Marseillevirus LCMAC101</name>
    <dbReference type="NCBI Taxonomy" id="2506602"/>
    <lineage>
        <taxon>Viruses</taxon>
        <taxon>Varidnaviria</taxon>
        <taxon>Bamfordvirae</taxon>
        <taxon>Nucleocytoviricota</taxon>
        <taxon>Megaviricetes</taxon>
        <taxon>Pimascovirales</taxon>
        <taxon>Pimascovirales incertae sedis</taxon>
        <taxon>Marseilleviridae</taxon>
    </lineage>
</organism>
<protein>
    <submittedName>
        <fullName evidence="1">Uncharacterized protein</fullName>
    </submittedName>
</protein>
<accession>A0A481YUG5</accession>
<evidence type="ECO:0000313" key="1">
    <source>
        <dbReference type="EMBL" id="QBK86146.1"/>
    </source>
</evidence>
<gene>
    <name evidence="1" type="ORF">LCMAC101_07410</name>
</gene>
<name>A0A481YUG5_9VIRU</name>